<name>A0A6G9YH27_9NOCA</name>
<dbReference type="GO" id="GO:0016740">
    <property type="term" value="F:transferase activity"/>
    <property type="evidence" value="ECO:0007669"/>
    <property type="project" value="UniProtKB-KW"/>
</dbReference>
<evidence type="ECO:0000313" key="1">
    <source>
        <dbReference type="EMBL" id="QIS12450.1"/>
    </source>
</evidence>
<dbReference type="AlphaFoldDB" id="A0A6G9YH27"/>
<proteinExistence type="predicted"/>
<dbReference type="EMBL" id="CP046172">
    <property type="protein sequence ID" value="QIS12450.1"/>
    <property type="molecule type" value="Genomic_DNA"/>
</dbReference>
<organism evidence="1 2">
    <name type="scientific">Nocardia arthritidis</name>
    <dbReference type="NCBI Taxonomy" id="228602"/>
    <lineage>
        <taxon>Bacteria</taxon>
        <taxon>Bacillati</taxon>
        <taxon>Actinomycetota</taxon>
        <taxon>Actinomycetes</taxon>
        <taxon>Mycobacteriales</taxon>
        <taxon>Nocardiaceae</taxon>
        <taxon>Nocardia</taxon>
    </lineage>
</organism>
<dbReference type="Proteomes" id="UP000503540">
    <property type="component" value="Chromosome"/>
</dbReference>
<dbReference type="KEGG" id="nah:F5544_22945"/>
<evidence type="ECO:0000313" key="2">
    <source>
        <dbReference type="Proteomes" id="UP000503540"/>
    </source>
</evidence>
<dbReference type="RefSeq" id="WP_238846593.1">
    <property type="nucleotide sequence ID" value="NZ_CP046172.1"/>
</dbReference>
<keyword evidence="1" id="KW-0808">Transferase</keyword>
<keyword evidence="2" id="KW-1185">Reference proteome</keyword>
<accession>A0A6G9YH27</accession>
<sequence length="242" mass="27359">MGVDLGNRAQAYIDRYLPGSGPGIAALATYRLSWDEQFCRRVAMYFEHAPPLSWDARLAERYARFKRENLRQYRMIVDSGIAVRPWLGTGQPYGGSAQLRQSVRADSVLYVYLTTTAHGPGPAAGDHPMLEPSGVVVDGVEFRHNDLFRAVHDIFGHVLSRSGFGPRGEFMAAFCHLGMYSAAVHPVVFTEHVAQICWYFYGPRAHEGRYPLQKVFEFPPDYLDRFRNLFTPPSREPGRDTS</sequence>
<gene>
    <name evidence="1" type="ORF">F5544_22945</name>
</gene>
<reference evidence="1 2" key="1">
    <citation type="journal article" date="2019" name="ACS Chem. Biol.">
        <title>Identification and Mobilization of a Cryptic Antibiotic Biosynthesis Gene Locus from a Human-Pathogenic Nocardia Isolate.</title>
        <authorList>
            <person name="Herisse M."/>
            <person name="Ishida K."/>
            <person name="Porter J.L."/>
            <person name="Howden B."/>
            <person name="Hertweck C."/>
            <person name="Stinear T.P."/>
            <person name="Pidot S.J."/>
        </authorList>
    </citation>
    <scope>NUCLEOTIDE SEQUENCE [LARGE SCALE GENOMIC DNA]</scope>
    <source>
        <strain evidence="1 2">AUSMDU00012717</strain>
    </source>
</reference>
<protein>
    <submittedName>
        <fullName evidence="1">Crotonobetainyl-CoA--carnitine CoA-transferase</fullName>
    </submittedName>
</protein>